<name>A0A8S4DEA8_PLUXY</name>
<dbReference type="GO" id="GO:0000977">
    <property type="term" value="F:RNA polymerase II transcription regulatory region sequence-specific DNA binding"/>
    <property type="evidence" value="ECO:0007669"/>
    <property type="project" value="TreeGrafter"/>
</dbReference>
<feature type="region of interest" description="Disordered" evidence="7">
    <location>
        <begin position="107"/>
        <end position="130"/>
    </location>
</feature>
<sequence length="359" mass="39467">MSGPIIITVPNSYLAAEEEELQLESPMPSRKRKLDHLSWEEKMQRKKLKNRVAAQTSRDRKKAKMDEMEHRIQHLEDVNERLVGEVESLKALNERLLGENTSLREAAARRVPEAQRPAASSPQQQEGPPGALRAARLLIAMCLLSQTSSPTSKSLLQEIDSGNPGPPSEGPAKGQPGQCAEGAEVVGPAAEHLEPRGGAGVSKHDVDRILAQHSYAHPYTEALETKSKPVSEEATVNNDKGDIFYANCDEENDCVTIEVPCEDQVVEEVKAVEEVTPISIVTDFNLTEEYPELTFDKEMQLLSPMSLSPNKDNLSVSPSHTSISDFGYESLGSPLSESESMDLSDFWCDSFSELFPGLV</sequence>
<comment type="caution">
    <text evidence="9">The sequence shown here is derived from an EMBL/GenBank/DDBJ whole genome shotgun (WGS) entry which is preliminary data.</text>
</comment>
<dbReference type="SMART" id="SM00338">
    <property type="entry name" value="BRLZ"/>
    <property type="match status" value="1"/>
</dbReference>
<dbReference type="InterPro" id="IPR046347">
    <property type="entry name" value="bZIP_sf"/>
</dbReference>
<dbReference type="EMBL" id="CAJHNJ030000004">
    <property type="protein sequence ID" value="CAG9095915.1"/>
    <property type="molecule type" value="Genomic_DNA"/>
</dbReference>
<evidence type="ECO:0000256" key="5">
    <source>
        <dbReference type="ARBA" id="ARBA00023242"/>
    </source>
</evidence>
<reference evidence="9" key="1">
    <citation type="submission" date="2020-11" db="EMBL/GenBank/DDBJ databases">
        <authorList>
            <person name="Whiteford S."/>
        </authorList>
    </citation>
    <scope>NUCLEOTIDE SEQUENCE</scope>
</reference>
<evidence type="ECO:0000313" key="9">
    <source>
        <dbReference type="EMBL" id="CAG9095915.1"/>
    </source>
</evidence>
<dbReference type="PANTHER" id="PTHR46542:SF1">
    <property type="entry name" value="X-BOX BINDING PROTEIN 1"/>
    <property type="match status" value="1"/>
</dbReference>
<evidence type="ECO:0000259" key="8">
    <source>
        <dbReference type="PROSITE" id="PS50217"/>
    </source>
</evidence>
<dbReference type="PROSITE" id="PS50217">
    <property type="entry name" value="BZIP"/>
    <property type="match status" value="1"/>
</dbReference>
<feature type="region of interest" description="Disordered" evidence="7">
    <location>
        <begin position="150"/>
        <end position="181"/>
    </location>
</feature>
<proteinExistence type="predicted"/>
<gene>
    <name evidence="9" type="ORF">PLXY2_LOCUS1656</name>
</gene>
<dbReference type="Gene3D" id="1.20.5.170">
    <property type="match status" value="1"/>
</dbReference>
<accession>A0A8S4DEA8</accession>
<keyword evidence="3" id="KW-0238">DNA-binding</keyword>
<keyword evidence="10" id="KW-1185">Reference proteome</keyword>
<dbReference type="InterPro" id="IPR052470">
    <property type="entry name" value="ER_Stress-Reg_TF"/>
</dbReference>
<dbReference type="PANTHER" id="PTHR46542">
    <property type="entry name" value="X-BOX BINDING PROTEIN 1"/>
    <property type="match status" value="1"/>
</dbReference>
<evidence type="ECO:0000256" key="3">
    <source>
        <dbReference type="ARBA" id="ARBA00023125"/>
    </source>
</evidence>
<organism evidence="9 10">
    <name type="scientific">Plutella xylostella</name>
    <name type="common">Diamondback moth</name>
    <name type="synonym">Plutella maculipennis</name>
    <dbReference type="NCBI Taxonomy" id="51655"/>
    <lineage>
        <taxon>Eukaryota</taxon>
        <taxon>Metazoa</taxon>
        <taxon>Ecdysozoa</taxon>
        <taxon>Arthropoda</taxon>
        <taxon>Hexapoda</taxon>
        <taxon>Insecta</taxon>
        <taxon>Pterygota</taxon>
        <taxon>Neoptera</taxon>
        <taxon>Endopterygota</taxon>
        <taxon>Lepidoptera</taxon>
        <taxon>Glossata</taxon>
        <taxon>Ditrysia</taxon>
        <taxon>Yponomeutoidea</taxon>
        <taxon>Plutellidae</taxon>
        <taxon>Plutella</taxon>
    </lineage>
</organism>
<evidence type="ECO:0000256" key="6">
    <source>
        <dbReference type="ARBA" id="ARBA00040165"/>
    </source>
</evidence>
<keyword evidence="5" id="KW-0539">Nucleus</keyword>
<keyword evidence="1" id="KW-0832">Ubl conjugation</keyword>
<dbReference type="Proteomes" id="UP000653454">
    <property type="component" value="Unassembled WGS sequence"/>
</dbReference>
<protein>
    <recommendedName>
        <fullName evidence="6">X-box-binding protein 1</fullName>
    </recommendedName>
</protein>
<evidence type="ECO:0000256" key="1">
    <source>
        <dbReference type="ARBA" id="ARBA00022843"/>
    </source>
</evidence>
<evidence type="ECO:0000256" key="4">
    <source>
        <dbReference type="ARBA" id="ARBA00023163"/>
    </source>
</evidence>
<dbReference type="SUPFAM" id="SSF57959">
    <property type="entry name" value="Leucine zipper domain"/>
    <property type="match status" value="1"/>
</dbReference>
<dbReference type="Pfam" id="PF07716">
    <property type="entry name" value="bZIP_2"/>
    <property type="match status" value="1"/>
</dbReference>
<dbReference type="AlphaFoldDB" id="A0A8S4DEA8"/>
<dbReference type="InterPro" id="IPR004827">
    <property type="entry name" value="bZIP"/>
</dbReference>
<feature type="compositionally biased region" description="Low complexity" evidence="7">
    <location>
        <begin position="114"/>
        <end position="126"/>
    </location>
</feature>
<dbReference type="CDD" id="cd14691">
    <property type="entry name" value="bZIP_XBP1"/>
    <property type="match status" value="1"/>
</dbReference>
<dbReference type="GO" id="GO:0000981">
    <property type="term" value="F:DNA-binding transcription factor activity, RNA polymerase II-specific"/>
    <property type="evidence" value="ECO:0007669"/>
    <property type="project" value="TreeGrafter"/>
</dbReference>
<evidence type="ECO:0000256" key="7">
    <source>
        <dbReference type="SAM" id="MobiDB-lite"/>
    </source>
</evidence>
<feature type="region of interest" description="Disordered" evidence="7">
    <location>
        <begin position="20"/>
        <end position="67"/>
    </location>
</feature>
<evidence type="ECO:0000256" key="2">
    <source>
        <dbReference type="ARBA" id="ARBA00023015"/>
    </source>
</evidence>
<dbReference type="PROSITE" id="PS00036">
    <property type="entry name" value="BZIP_BASIC"/>
    <property type="match status" value="1"/>
</dbReference>
<keyword evidence="4" id="KW-0804">Transcription</keyword>
<keyword evidence="2" id="KW-0805">Transcription regulation</keyword>
<feature type="domain" description="BZIP" evidence="8">
    <location>
        <begin position="40"/>
        <end position="103"/>
    </location>
</feature>
<dbReference type="GO" id="GO:0005634">
    <property type="term" value="C:nucleus"/>
    <property type="evidence" value="ECO:0007669"/>
    <property type="project" value="TreeGrafter"/>
</dbReference>
<evidence type="ECO:0000313" key="10">
    <source>
        <dbReference type="Proteomes" id="UP000653454"/>
    </source>
</evidence>